<evidence type="ECO:0000313" key="2">
    <source>
        <dbReference type="Proteomes" id="UP000075515"/>
    </source>
</evidence>
<accession>A0A150S5P5</accession>
<dbReference type="EMBL" id="JEMC01002261">
    <property type="protein sequence ID" value="KYF89263.1"/>
    <property type="molecule type" value="Genomic_DNA"/>
</dbReference>
<dbReference type="Proteomes" id="UP000075515">
    <property type="component" value="Unassembled WGS sequence"/>
</dbReference>
<organism evidence="1 2">
    <name type="scientific">Sorangium cellulosum</name>
    <name type="common">Polyangium cellulosum</name>
    <dbReference type="NCBI Taxonomy" id="56"/>
    <lineage>
        <taxon>Bacteria</taxon>
        <taxon>Pseudomonadati</taxon>
        <taxon>Myxococcota</taxon>
        <taxon>Polyangia</taxon>
        <taxon>Polyangiales</taxon>
        <taxon>Polyangiaceae</taxon>
        <taxon>Sorangium</taxon>
    </lineage>
</organism>
<comment type="caution">
    <text evidence="1">The sequence shown here is derived from an EMBL/GenBank/DDBJ whole genome shotgun (WGS) entry which is preliminary data.</text>
</comment>
<sequence length="183" mass="18942">MSFMYYPSGTSNLVDSAGKQQVMPAVAADRSLRVTVQQPTASPKPARIARVVHLASATLPAAGAWTNQAAYAIADGVSAISFITTYTRGAANGQPKFRILVGNGTEEGDISVIDPLVTASQPFGLQSAFAQVILGAVPQDGNPVSRELTVVVRGGWTTIRMIAAEHGVTATPGTLSLALTAAY</sequence>
<dbReference type="AlphaFoldDB" id="A0A150S5P5"/>
<gene>
    <name evidence="1" type="ORF">BE18_22790</name>
</gene>
<reference evidence="1 2" key="1">
    <citation type="submission" date="2014-02" db="EMBL/GenBank/DDBJ databases">
        <title>The small core and large imbalanced accessory genome model reveals a collaborative survival strategy of Sorangium cellulosum strains in nature.</title>
        <authorList>
            <person name="Han K."/>
            <person name="Peng R."/>
            <person name="Blom J."/>
            <person name="Li Y.-Z."/>
        </authorList>
    </citation>
    <scope>NUCLEOTIDE SEQUENCE [LARGE SCALE GENOMIC DNA]</scope>
    <source>
        <strain evidence="1 2">So0149</strain>
    </source>
</reference>
<evidence type="ECO:0000313" key="1">
    <source>
        <dbReference type="EMBL" id="KYF89263.1"/>
    </source>
</evidence>
<proteinExistence type="predicted"/>
<protein>
    <submittedName>
        <fullName evidence="1">Uncharacterized protein</fullName>
    </submittedName>
</protein>
<name>A0A150S5P5_SORCE</name>